<dbReference type="EMBL" id="QGTR01000003">
    <property type="protein sequence ID" value="PWW00607.1"/>
    <property type="molecule type" value="Genomic_DNA"/>
</dbReference>
<protein>
    <submittedName>
        <fullName evidence="1">Uncharacterized protein</fullName>
    </submittedName>
</protein>
<dbReference type="OrthoDB" id="1159314at2"/>
<evidence type="ECO:0000313" key="1">
    <source>
        <dbReference type="EMBL" id="PWW00607.1"/>
    </source>
</evidence>
<keyword evidence="2" id="KW-1185">Reference proteome</keyword>
<dbReference type="AlphaFoldDB" id="A0A317PNH9"/>
<name>A0A317PNH9_9HYPH</name>
<dbReference type="RefSeq" id="WP_110032803.1">
    <property type="nucleotide sequence ID" value="NZ_QGTR01000003.1"/>
</dbReference>
<accession>A0A317PNH9</accession>
<proteinExistence type="predicted"/>
<gene>
    <name evidence="1" type="ORF">DFR52_103815</name>
</gene>
<sequence length="230" mass="24770">MNDDKAQQLVATPVDLPEGTLPCFRIAATHPSQGEVFVTIHGLPGSRPASNRNTISLWLGSSPTPDDKPLDTTAVQAESLPTTFPYNYDFGLLDYSITYQVSDGPETMCAIAYLSFFPKIAGFPEGVSITIRDITTAMIEIQYAVLPGYSPLTGGNWIGLWSGIQTNPGAVDPIGSVVIPDNQTEGIVQLQNLKIYSGLQYTLLYFMAAPKDDPKRTTSGAAAYFLAENA</sequence>
<evidence type="ECO:0000313" key="2">
    <source>
        <dbReference type="Proteomes" id="UP000246352"/>
    </source>
</evidence>
<organism evidence="1 2">
    <name type="scientific">Hoeflea marina</name>
    <dbReference type="NCBI Taxonomy" id="274592"/>
    <lineage>
        <taxon>Bacteria</taxon>
        <taxon>Pseudomonadati</taxon>
        <taxon>Pseudomonadota</taxon>
        <taxon>Alphaproteobacteria</taxon>
        <taxon>Hyphomicrobiales</taxon>
        <taxon>Rhizobiaceae</taxon>
        <taxon>Hoeflea</taxon>
    </lineage>
</organism>
<comment type="caution">
    <text evidence="1">The sequence shown here is derived from an EMBL/GenBank/DDBJ whole genome shotgun (WGS) entry which is preliminary data.</text>
</comment>
<dbReference type="Proteomes" id="UP000246352">
    <property type="component" value="Unassembled WGS sequence"/>
</dbReference>
<reference evidence="1 2" key="1">
    <citation type="submission" date="2018-05" db="EMBL/GenBank/DDBJ databases">
        <title>Genomic Encyclopedia of Type Strains, Phase IV (KMG-IV): sequencing the most valuable type-strain genomes for metagenomic binning, comparative biology and taxonomic classification.</title>
        <authorList>
            <person name="Goeker M."/>
        </authorList>
    </citation>
    <scope>NUCLEOTIDE SEQUENCE [LARGE SCALE GENOMIC DNA]</scope>
    <source>
        <strain evidence="1 2">DSM 16791</strain>
    </source>
</reference>